<name>A0A8J8JX82_9BACT</name>
<keyword evidence="3" id="KW-0645">Protease</keyword>
<keyword evidence="4" id="KW-1185">Reference proteome</keyword>
<feature type="transmembrane region" description="Helical" evidence="1">
    <location>
        <begin position="110"/>
        <end position="129"/>
    </location>
</feature>
<evidence type="ECO:0000313" key="4">
    <source>
        <dbReference type="Proteomes" id="UP000598971"/>
    </source>
</evidence>
<feature type="domain" description="CAAX prenyl protease 2/Lysostaphin resistance protein A-like" evidence="2">
    <location>
        <begin position="83"/>
        <end position="172"/>
    </location>
</feature>
<dbReference type="Proteomes" id="UP000598971">
    <property type="component" value="Unassembled WGS sequence"/>
</dbReference>
<feature type="transmembrane region" description="Helical" evidence="1">
    <location>
        <begin position="197"/>
        <end position="221"/>
    </location>
</feature>
<organism evidence="3 4">
    <name type="scientific">Limnovirga soli</name>
    <dbReference type="NCBI Taxonomy" id="2656915"/>
    <lineage>
        <taxon>Bacteria</taxon>
        <taxon>Pseudomonadati</taxon>
        <taxon>Bacteroidota</taxon>
        <taxon>Chitinophagia</taxon>
        <taxon>Chitinophagales</taxon>
        <taxon>Chitinophagaceae</taxon>
        <taxon>Limnovirga</taxon>
    </lineage>
</organism>
<dbReference type="PANTHER" id="PTHR39430">
    <property type="entry name" value="MEMBRANE-ASSOCIATED PROTEASE-RELATED"/>
    <property type="match status" value="1"/>
</dbReference>
<evidence type="ECO:0000313" key="3">
    <source>
        <dbReference type="EMBL" id="NNV56091.1"/>
    </source>
</evidence>
<evidence type="ECO:0000256" key="1">
    <source>
        <dbReference type="SAM" id="Phobius"/>
    </source>
</evidence>
<proteinExistence type="predicted"/>
<sequence>MLQLIVLLAISWLLIWFFQKGNLSVLGLIPTKSRMKYFAVFFIVSALAAASAFLLRMYFAKETYTFANALTTNAILLEIWYQCRTVLTEELLCRGVLLYMLIKKAGQTKAVIISSVVFAVLHWINAGVWGNITQMMIVFGFTFAMGLLLAFAYARTFSLLIPFAIHFGWNLVQNYIFPDTASGNHIFILAAPPPTVTISYLAFFTMLLLPKMAVLVINFIIVKQHKQVEMP</sequence>
<dbReference type="InterPro" id="IPR003675">
    <property type="entry name" value="Rce1/LyrA-like_dom"/>
</dbReference>
<feature type="transmembrane region" description="Helical" evidence="1">
    <location>
        <begin position="135"/>
        <end position="154"/>
    </location>
</feature>
<keyword evidence="1" id="KW-0472">Membrane</keyword>
<dbReference type="Pfam" id="PF02517">
    <property type="entry name" value="Rce1-like"/>
    <property type="match status" value="1"/>
</dbReference>
<keyword evidence="3" id="KW-0482">Metalloprotease</keyword>
<protein>
    <submittedName>
        <fullName evidence="3">CPBP family intramembrane metalloprotease</fullName>
    </submittedName>
</protein>
<dbReference type="GO" id="GO:0008237">
    <property type="term" value="F:metallopeptidase activity"/>
    <property type="evidence" value="ECO:0007669"/>
    <property type="project" value="UniProtKB-KW"/>
</dbReference>
<gene>
    <name evidence="3" type="ORF">GD597_11525</name>
</gene>
<keyword evidence="1" id="KW-1133">Transmembrane helix</keyword>
<dbReference type="RefSeq" id="WP_171608028.1">
    <property type="nucleotide sequence ID" value="NZ_WHPF01000007.1"/>
</dbReference>
<reference evidence="3" key="1">
    <citation type="submission" date="2019-10" db="EMBL/GenBank/DDBJ databases">
        <title>Draft genome sequence of Panacibacter sp. KCS-6.</title>
        <authorList>
            <person name="Yim K.J."/>
        </authorList>
    </citation>
    <scope>NUCLEOTIDE SEQUENCE</scope>
    <source>
        <strain evidence="3">KCS-6</strain>
    </source>
</reference>
<evidence type="ECO:0000259" key="2">
    <source>
        <dbReference type="Pfam" id="PF02517"/>
    </source>
</evidence>
<dbReference type="PANTHER" id="PTHR39430:SF1">
    <property type="entry name" value="PROTEASE"/>
    <property type="match status" value="1"/>
</dbReference>
<comment type="caution">
    <text evidence="3">The sequence shown here is derived from an EMBL/GenBank/DDBJ whole genome shotgun (WGS) entry which is preliminary data.</text>
</comment>
<keyword evidence="3" id="KW-0378">Hydrolase</keyword>
<dbReference type="AlphaFoldDB" id="A0A8J8JX82"/>
<feature type="transmembrane region" description="Helical" evidence="1">
    <location>
        <begin position="37"/>
        <end position="55"/>
    </location>
</feature>
<accession>A0A8J8JX82</accession>
<dbReference type="GO" id="GO:0004175">
    <property type="term" value="F:endopeptidase activity"/>
    <property type="evidence" value="ECO:0007669"/>
    <property type="project" value="UniProtKB-ARBA"/>
</dbReference>
<dbReference type="EMBL" id="WHPF01000007">
    <property type="protein sequence ID" value="NNV56091.1"/>
    <property type="molecule type" value="Genomic_DNA"/>
</dbReference>
<dbReference type="GO" id="GO:0080120">
    <property type="term" value="P:CAAX-box protein maturation"/>
    <property type="evidence" value="ECO:0007669"/>
    <property type="project" value="UniProtKB-ARBA"/>
</dbReference>
<keyword evidence="1" id="KW-0812">Transmembrane</keyword>